<evidence type="ECO:0000313" key="2">
    <source>
        <dbReference type="Proteomes" id="UP000179005"/>
    </source>
</evidence>
<gene>
    <name evidence="1" type="ORF">A2797_02005</name>
</gene>
<evidence type="ECO:0000313" key="1">
    <source>
        <dbReference type="EMBL" id="OGC56114.1"/>
    </source>
</evidence>
<dbReference type="Gene3D" id="3.30.420.40">
    <property type="match status" value="2"/>
</dbReference>
<organism evidence="1 2">
    <name type="scientific">candidate division WWE3 bacterium RIFCSPHIGHO2_01_FULL_48_15</name>
    <dbReference type="NCBI Taxonomy" id="1802619"/>
    <lineage>
        <taxon>Bacteria</taxon>
        <taxon>Katanobacteria</taxon>
    </lineage>
</organism>
<name>A0A1F4VFZ0_UNCKA</name>
<protein>
    <submittedName>
        <fullName evidence="1">Uncharacterized protein</fullName>
    </submittedName>
</protein>
<dbReference type="SUPFAM" id="SSF53067">
    <property type="entry name" value="Actin-like ATPase domain"/>
    <property type="match status" value="1"/>
</dbReference>
<dbReference type="Proteomes" id="UP000179005">
    <property type="component" value="Unassembled WGS sequence"/>
</dbReference>
<dbReference type="InterPro" id="IPR043129">
    <property type="entry name" value="ATPase_NBD"/>
</dbReference>
<dbReference type="AlphaFoldDB" id="A0A1F4VFZ0"/>
<dbReference type="EMBL" id="MEVC01000003">
    <property type="protein sequence ID" value="OGC56114.1"/>
    <property type="molecule type" value="Genomic_DNA"/>
</dbReference>
<dbReference type="Gene3D" id="3.30.1490.300">
    <property type="match status" value="1"/>
</dbReference>
<proteinExistence type="predicted"/>
<accession>A0A1F4VFZ0</accession>
<sequence length="271" mass="30780">MLFFSLSDNSVKLLKLNKLWLLNYLSEAAETGLTEGLIRNGESVNQEGLVEQLGNFLRDLKIKDKECAFILHDERAYILRLALPDTSDGRVISEAIKERVSLIIPEPLESLETTYKTLDGSKQGGEVQIAAVNRELLNKYLAVFQELGFRPRLVVPESYAFFSLISPFITEGETIIYLDPEFKAANAIIMDKDGVIETFVEQDLEKIRRFALEKWGRKIERVFGPANLSELLKIYPIPLRFKFEPDQITDFASLLGLALLTRQQKPLNLLG</sequence>
<reference evidence="1 2" key="1">
    <citation type="journal article" date="2016" name="Nat. Commun.">
        <title>Thousands of microbial genomes shed light on interconnected biogeochemical processes in an aquifer system.</title>
        <authorList>
            <person name="Anantharaman K."/>
            <person name="Brown C.T."/>
            <person name="Hug L.A."/>
            <person name="Sharon I."/>
            <person name="Castelle C.J."/>
            <person name="Probst A.J."/>
            <person name="Thomas B.C."/>
            <person name="Singh A."/>
            <person name="Wilkins M.J."/>
            <person name="Karaoz U."/>
            <person name="Brodie E.L."/>
            <person name="Williams K.H."/>
            <person name="Hubbard S.S."/>
            <person name="Banfield J.F."/>
        </authorList>
    </citation>
    <scope>NUCLEOTIDE SEQUENCE [LARGE SCALE GENOMIC DNA]</scope>
</reference>
<comment type="caution">
    <text evidence="1">The sequence shown here is derived from an EMBL/GenBank/DDBJ whole genome shotgun (WGS) entry which is preliminary data.</text>
</comment>
<dbReference type="STRING" id="1802619.A2797_02005"/>